<protein>
    <submittedName>
        <fullName evidence="2">Uncharacterized protein</fullName>
    </submittedName>
</protein>
<name>A0A4Q2RP36_9ACTN</name>
<keyword evidence="1" id="KW-0732">Signal</keyword>
<reference evidence="2 3" key="1">
    <citation type="submission" date="2019-01" db="EMBL/GenBank/DDBJ databases">
        <title>Novel species of Nocardioides.</title>
        <authorList>
            <person name="Liu Q."/>
            <person name="Xin Y.-H."/>
        </authorList>
    </citation>
    <scope>NUCLEOTIDE SEQUENCE [LARGE SCALE GENOMIC DNA]</scope>
    <source>
        <strain evidence="2 3">HLT3-15</strain>
    </source>
</reference>
<dbReference type="OrthoDB" id="4627208at2"/>
<feature type="chain" id="PRO_5020818958" evidence="1">
    <location>
        <begin position="25"/>
        <end position="119"/>
    </location>
</feature>
<evidence type="ECO:0000313" key="2">
    <source>
        <dbReference type="EMBL" id="RYB89419.1"/>
    </source>
</evidence>
<evidence type="ECO:0000256" key="1">
    <source>
        <dbReference type="SAM" id="SignalP"/>
    </source>
</evidence>
<dbReference type="Proteomes" id="UP000291838">
    <property type="component" value="Unassembled WGS sequence"/>
</dbReference>
<sequence>MTPTAPAATTAPLLAAGLPAVACASWCIDGTGHTDAPFPEDQVCRGATVEVELTRRPLVEVADDDWRRETVHLYLQRRPGHTPVVEMYRGELGESVTFTLDEAEALGLALGQAVQQARG</sequence>
<evidence type="ECO:0000313" key="3">
    <source>
        <dbReference type="Proteomes" id="UP000291838"/>
    </source>
</evidence>
<comment type="caution">
    <text evidence="2">The sequence shown here is derived from an EMBL/GenBank/DDBJ whole genome shotgun (WGS) entry which is preliminary data.</text>
</comment>
<accession>A0A4Q2RP36</accession>
<organism evidence="2 3">
    <name type="scientific">Nocardioides glacieisoli</name>
    <dbReference type="NCBI Taxonomy" id="1168730"/>
    <lineage>
        <taxon>Bacteria</taxon>
        <taxon>Bacillati</taxon>
        <taxon>Actinomycetota</taxon>
        <taxon>Actinomycetes</taxon>
        <taxon>Propionibacteriales</taxon>
        <taxon>Nocardioidaceae</taxon>
        <taxon>Nocardioides</taxon>
    </lineage>
</organism>
<proteinExistence type="predicted"/>
<dbReference type="AlphaFoldDB" id="A0A4Q2RP36"/>
<gene>
    <name evidence="2" type="ORF">EUA06_15695</name>
</gene>
<dbReference type="EMBL" id="SDWS01000007">
    <property type="protein sequence ID" value="RYB89419.1"/>
    <property type="molecule type" value="Genomic_DNA"/>
</dbReference>
<feature type="signal peptide" evidence="1">
    <location>
        <begin position="1"/>
        <end position="24"/>
    </location>
</feature>
<dbReference type="RefSeq" id="WP_129477480.1">
    <property type="nucleotide sequence ID" value="NZ_SDWS01000007.1"/>
</dbReference>
<keyword evidence="3" id="KW-1185">Reference proteome</keyword>